<dbReference type="STRING" id="897.B2D07_11110"/>
<evidence type="ECO:0000313" key="1">
    <source>
        <dbReference type="EMBL" id="EPR39096.1"/>
    </source>
</evidence>
<sequence>MIYIGSFLHTTNQQEESEEDRRHGEFNLLVDAASKDAALHLFRDRIRQFRDTTDLFEGECRIFLSRLLELDGISKGKALLTNYKSVAGDPLMPYIGCSYPSEETDGCRIIDWNDNRPEIDGREGHLFLKFEADQKGVCDE</sequence>
<protein>
    <submittedName>
        <fullName evidence="1">Uncharacterized protein</fullName>
    </submittedName>
</protein>
<organism evidence="1 2">
    <name type="scientific">Desulfococcus multivorans DSM 2059</name>
    <dbReference type="NCBI Taxonomy" id="1121405"/>
    <lineage>
        <taxon>Bacteria</taxon>
        <taxon>Pseudomonadati</taxon>
        <taxon>Thermodesulfobacteriota</taxon>
        <taxon>Desulfobacteria</taxon>
        <taxon>Desulfobacterales</taxon>
        <taxon>Desulfococcaceae</taxon>
        <taxon>Desulfococcus</taxon>
    </lineage>
</organism>
<dbReference type="OrthoDB" id="5421553at2"/>
<dbReference type="RefSeq" id="WP_020877509.1">
    <property type="nucleotide sequence ID" value="NZ_ATHJ01000092.1"/>
</dbReference>
<evidence type="ECO:0000313" key="2">
    <source>
        <dbReference type="Proteomes" id="UP000014977"/>
    </source>
</evidence>
<proteinExistence type="predicted"/>
<dbReference type="EMBL" id="ATHJ01000092">
    <property type="protein sequence ID" value="EPR39096.1"/>
    <property type="molecule type" value="Genomic_DNA"/>
</dbReference>
<gene>
    <name evidence="1" type="ORF">dsmv_2752</name>
</gene>
<dbReference type="AlphaFoldDB" id="S7TQ50"/>
<name>S7TQ50_DESML</name>
<comment type="caution">
    <text evidence="1">The sequence shown here is derived from an EMBL/GenBank/DDBJ whole genome shotgun (WGS) entry which is preliminary data.</text>
</comment>
<keyword evidence="2" id="KW-1185">Reference proteome</keyword>
<dbReference type="Proteomes" id="UP000014977">
    <property type="component" value="Unassembled WGS sequence"/>
</dbReference>
<reference evidence="1 2" key="1">
    <citation type="journal article" date="2013" name="Genome Announc.">
        <title>Draft genome sequences for three mercury-methylating, sulfate-reducing bacteria.</title>
        <authorList>
            <person name="Brown S.D."/>
            <person name="Hurt R.A.Jr."/>
            <person name="Gilmour C.C."/>
            <person name="Elias D.A."/>
        </authorList>
    </citation>
    <scope>NUCLEOTIDE SEQUENCE [LARGE SCALE GENOMIC DNA]</scope>
    <source>
        <strain evidence="1 2">DSM 2059</strain>
    </source>
</reference>
<accession>S7TQ50</accession>